<organism evidence="1 2">
    <name type="scientific">Oryza sativa subsp. japonica</name>
    <name type="common">Rice</name>
    <dbReference type="NCBI Taxonomy" id="39947"/>
    <lineage>
        <taxon>Eukaryota</taxon>
        <taxon>Viridiplantae</taxon>
        <taxon>Streptophyta</taxon>
        <taxon>Embryophyta</taxon>
        <taxon>Tracheophyta</taxon>
        <taxon>Spermatophyta</taxon>
        <taxon>Magnoliopsida</taxon>
        <taxon>Liliopsida</taxon>
        <taxon>Poales</taxon>
        <taxon>Poaceae</taxon>
        <taxon>BOP clade</taxon>
        <taxon>Oryzoideae</taxon>
        <taxon>Oryzeae</taxon>
        <taxon>Oryzinae</taxon>
        <taxon>Oryza</taxon>
        <taxon>Oryza sativa</taxon>
    </lineage>
</organism>
<protein>
    <submittedName>
        <fullName evidence="1">Os11g0542701 protein</fullName>
    </submittedName>
</protein>
<name>C7J8Q9_ORYSJ</name>
<proteinExistence type="predicted"/>
<sequence length="138" mass="15890">MTIEQDLTFESHPIRILEESERVLRHRTIKYVKVLWTHQTEREATWELESQMREKYPELFTSEYDWANSRANSIEGGKNAIGNRGCVELADPSRRTSYALPPPLLFLSSPAPPLVQPSPIATVVVVRSRSLATYLMYK</sequence>
<dbReference type="EMBL" id="AP008217">
    <property type="protein sequence ID" value="BAH95313.1"/>
    <property type="molecule type" value="Genomic_DNA"/>
</dbReference>
<reference evidence="1 2" key="1">
    <citation type="journal article" date="2005" name="Nature">
        <title>The map-based sequence of the rice genome.</title>
        <authorList>
            <consortium name="International rice genome sequencing project (IRGSP)"/>
            <person name="Matsumoto T."/>
            <person name="Wu J."/>
            <person name="Kanamori H."/>
            <person name="Katayose Y."/>
            <person name="Fujisawa M."/>
            <person name="Namiki N."/>
            <person name="Mizuno H."/>
            <person name="Yamamoto K."/>
            <person name="Antonio B.A."/>
            <person name="Baba T."/>
            <person name="Sakata K."/>
            <person name="Nagamura Y."/>
            <person name="Aoki H."/>
            <person name="Arikawa K."/>
            <person name="Arita K."/>
            <person name="Bito T."/>
            <person name="Chiden Y."/>
            <person name="Fujitsuka N."/>
            <person name="Fukunaka R."/>
            <person name="Hamada M."/>
            <person name="Harada C."/>
            <person name="Hayashi A."/>
            <person name="Hijishita S."/>
            <person name="Honda M."/>
            <person name="Hosokawa S."/>
            <person name="Ichikawa Y."/>
            <person name="Idonuma A."/>
            <person name="Iijima M."/>
            <person name="Ikeda M."/>
            <person name="Ikeno M."/>
            <person name="Ito K."/>
            <person name="Ito S."/>
            <person name="Ito T."/>
            <person name="Ito Y."/>
            <person name="Ito Y."/>
            <person name="Iwabuchi A."/>
            <person name="Kamiya K."/>
            <person name="Karasawa W."/>
            <person name="Kurita K."/>
            <person name="Katagiri S."/>
            <person name="Kikuta A."/>
            <person name="Kobayashi H."/>
            <person name="Kobayashi N."/>
            <person name="Machita K."/>
            <person name="Maehara T."/>
            <person name="Masukawa M."/>
            <person name="Mizubayashi T."/>
            <person name="Mukai Y."/>
            <person name="Nagasaki H."/>
            <person name="Nagata Y."/>
            <person name="Naito S."/>
            <person name="Nakashima M."/>
            <person name="Nakama Y."/>
            <person name="Nakamichi Y."/>
            <person name="Nakamura M."/>
            <person name="Meguro A."/>
            <person name="Negishi M."/>
            <person name="Ohta I."/>
            <person name="Ohta T."/>
            <person name="Okamoto M."/>
            <person name="Ono N."/>
            <person name="Saji S."/>
            <person name="Sakaguchi M."/>
            <person name="Sakai K."/>
            <person name="Shibata M."/>
            <person name="Shimokawa T."/>
            <person name="Song J."/>
            <person name="Takazaki Y."/>
            <person name="Terasawa K."/>
            <person name="Tsugane M."/>
            <person name="Tsuji K."/>
            <person name="Ueda S."/>
            <person name="Waki K."/>
            <person name="Yamagata H."/>
            <person name="Yamamoto M."/>
            <person name="Yamamoto S."/>
            <person name="Yamane H."/>
            <person name="Yoshiki S."/>
            <person name="Yoshihara R."/>
            <person name="Yukawa K."/>
            <person name="Zhong H."/>
            <person name="Yano M."/>
            <person name="Yuan Q."/>
            <person name="Ouyang S."/>
            <person name="Liu J."/>
            <person name="Jones K.M."/>
            <person name="Gansberger K."/>
            <person name="Moffat K."/>
            <person name="Hill J."/>
            <person name="Bera J."/>
            <person name="Fadrosh D."/>
            <person name="Jin S."/>
            <person name="Johri S."/>
            <person name="Kim M."/>
            <person name="Overton L."/>
            <person name="Reardon M."/>
            <person name="Tsitrin T."/>
            <person name="Vuong H."/>
            <person name="Weaver B."/>
            <person name="Ciecko A."/>
            <person name="Tallon L."/>
            <person name="Jackson J."/>
            <person name="Pai G."/>
            <person name="Aken S.V."/>
            <person name="Utterback T."/>
            <person name="Reidmuller S."/>
            <person name="Feldblyum T."/>
            <person name="Hsiao J."/>
            <person name="Zismann V."/>
            <person name="Iobst S."/>
            <person name="de Vazeille A.R."/>
            <person name="Buell C.R."/>
            <person name="Ying K."/>
            <person name="Li Y."/>
            <person name="Lu T."/>
            <person name="Huang Y."/>
            <person name="Zhao Q."/>
            <person name="Feng Q."/>
            <person name="Zhang L."/>
            <person name="Zhu J."/>
            <person name="Weng Q."/>
            <person name="Mu J."/>
            <person name="Lu Y."/>
            <person name="Fan D."/>
            <person name="Liu Y."/>
            <person name="Guan J."/>
            <person name="Zhang Y."/>
            <person name="Yu S."/>
            <person name="Liu X."/>
            <person name="Zhang Y."/>
            <person name="Hong G."/>
            <person name="Han B."/>
            <person name="Choisne N."/>
            <person name="Demange N."/>
            <person name="Orjeda G."/>
            <person name="Samain S."/>
            <person name="Cattolico L."/>
            <person name="Pelletier E."/>
            <person name="Couloux A."/>
            <person name="Segurens B."/>
            <person name="Wincker P."/>
            <person name="D'Hont A."/>
            <person name="Scarpelli C."/>
            <person name="Weissenbach J."/>
            <person name="Salanoubat M."/>
            <person name="Quetier F."/>
            <person name="Yu Y."/>
            <person name="Kim H.R."/>
            <person name="Rambo T."/>
            <person name="Currie J."/>
            <person name="Collura K."/>
            <person name="Luo M."/>
            <person name="Yang T."/>
            <person name="Ammiraju J.S.S."/>
            <person name="Engler F."/>
            <person name="Soderlund C."/>
            <person name="Wing R.A."/>
            <person name="Palmer L.E."/>
            <person name="de la Bastide M."/>
            <person name="Spiegel L."/>
            <person name="Nascimento L."/>
            <person name="Zutavern T."/>
            <person name="O'Shaughnessy A."/>
            <person name="Dike S."/>
            <person name="Dedhia N."/>
            <person name="Preston R."/>
            <person name="Balija V."/>
            <person name="McCombie W.R."/>
            <person name="Chow T."/>
            <person name="Chen H."/>
            <person name="Chung M."/>
            <person name="Chen C."/>
            <person name="Shaw J."/>
            <person name="Wu H."/>
            <person name="Hsiao K."/>
            <person name="Chao Y."/>
            <person name="Chu M."/>
            <person name="Cheng C."/>
            <person name="Hour A."/>
            <person name="Lee P."/>
            <person name="Lin S."/>
            <person name="Lin Y."/>
            <person name="Liou J."/>
            <person name="Liu S."/>
            <person name="Hsing Y."/>
            <person name="Raghuvanshi S."/>
            <person name="Mohanty A."/>
            <person name="Bharti A.K."/>
            <person name="Gaur A."/>
            <person name="Gupta V."/>
            <person name="Kumar D."/>
            <person name="Ravi V."/>
            <person name="Vij S."/>
            <person name="Kapur A."/>
            <person name="Khurana P."/>
            <person name="Khurana P."/>
            <person name="Khurana J.P."/>
            <person name="Tyagi A.K."/>
            <person name="Gaikwad K."/>
            <person name="Singh A."/>
            <person name="Dalal V."/>
            <person name="Srivastava S."/>
            <person name="Dixit A."/>
            <person name="Pal A.K."/>
            <person name="Ghazi I.A."/>
            <person name="Yadav M."/>
            <person name="Pandit A."/>
            <person name="Bhargava A."/>
            <person name="Sureshbabu K."/>
            <person name="Batra K."/>
            <person name="Sharma T.R."/>
            <person name="Mohapatra T."/>
            <person name="Singh N.K."/>
            <person name="Messing J."/>
            <person name="Nelson A.B."/>
            <person name="Fuks G."/>
            <person name="Kavchok S."/>
            <person name="Keizer G."/>
            <person name="Linton E."/>
            <person name="Llaca V."/>
            <person name="Song R."/>
            <person name="Tanyolac B."/>
            <person name="Young S."/>
            <person name="Ho-Il K."/>
            <person name="Hahn J.H."/>
            <person name="Sangsakoo G."/>
            <person name="Vanavichit A."/>
            <person name="de Mattos Luiz.A.T."/>
            <person name="Zimmer P.D."/>
            <person name="Malone G."/>
            <person name="Dellagostin O."/>
            <person name="de Oliveira A.C."/>
            <person name="Bevan M."/>
            <person name="Bancroft I."/>
            <person name="Minx P."/>
            <person name="Cordum H."/>
            <person name="Wilson R."/>
            <person name="Cheng Z."/>
            <person name="Jin W."/>
            <person name="Jiang J."/>
            <person name="Leong S.A."/>
            <person name="Iwama H."/>
            <person name="Gojobori T."/>
            <person name="Itoh T."/>
            <person name="Niimura Y."/>
            <person name="Fujii Y."/>
            <person name="Habara T."/>
            <person name="Sakai H."/>
            <person name="Sato Y."/>
            <person name="Wilson G."/>
            <person name="Kumar K."/>
            <person name="McCouch S."/>
            <person name="Juretic N."/>
            <person name="Hoen D."/>
            <person name="Wright S."/>
            <person name="Bruskiewich R."/>
            <person name="Bureau T."/>
            <person name="Miyao A."/>
            <person name="Hirochika H."/>
            <person name="Nishikawa T."/>
            <person name="Kadowaki K."/>
            <person name="Sugiura M."/>
            <person name="Burr B."/>
            <person name="Sasaki T."/>
        </authorList>
    </citation>
    <scope>NUCLEOTIDE SEQUENCE [LARGE SCALE GENOMIC DNA]</scope>
    <source>
        <strain evidence="2">cv. Nipponbare</strain>
    </source>
</reference>
<gene>
    <name evidence="1" type="ordered locus">Os11g0542701</name>
</gene>
<reference evidence="2" key="2">
    <citation type="journal article" date="2008" name="Nucleic Acids Res.">
        <title>The rice annotation project database (RAP-DB): 2008 update.</title>
        <authorList>
            <consortium name="The rice annotation project (RAP)"/>
        </authorList>
    </citation>
    <scope>GENOME REANNOTATION</scope>
    <source>
        <strain evidence="2">cv. Nipponbare</strain>
    </source>
</reference>
<dbReference type="KEGG" id="dosa:Os11g0542701"/>
<dbReference type="Proteomes" id="UP000000763">
    <property type="component" value="Chromosome 11"/>
</dbReference>
<evidence type="ECO:0000313" key="1">
    <source>
        <dbReference type="EMBL" id="BAH95313.1"/>
    </source>
</evidence>
<evidence type="ECO:0000313" key="2">
    <source>
        <dbReference type="Proteomes" id="UP000000763"/>
    </source>
</evidence>
<dbReference type="AlphaFoldDB" id="C7J8Q9"/>
<accession>C7J8Q9</accession>